<dbReference type="InterPro" id="IPR003439">
    <property type="entry name" value="ABC_transporter-like_ATP-bd"/>
</dbReference>
<sequence>MNAEQAQPTPGTGPASPQVDSVRGARPVLEVRGVRKVFGGVVALDDVAITLHPGRVHCLAGENGCGKSTLIKIISGVEKPEAGEILLDGEPLAHLSPTQALRAGIQVIYQDFSLFPNLTVAENIVLPAAIAARRKLYSAKKRRPEAQRIVEELGLSLDLDSDVERLSVADRQLTAICRALVQDARVIFMDEPTTALTHSEVERLFALVRRLQQRGVALVFVSHKLDEVLQVSQDITVLRSGRLVASGPADEFDVASLTHAMTGREVDDSRVVVEVDDDVEPLLRVEHLDLPGAFTDVSFDLQPGEILGLTGLLGSGRGEIADALFGLLTPRSGTVTVGGRTVRPGSIRASVDAGIGYVPEDRLTQGLFLDKSISDNIIAGSLSEHAVGKVLLSRKRTAETISRLFSRLRIKASSVEAPVRSLSGGNAQRVVLAKWLATKPRVLILNGPTVGVDVGSKEEILQILREAARDGMGVLMISDDVPELVSLCNRVLVVRRGEIVSRLAGDEIAAPRIQEVMAA</sequence>
<evidence type="ECO:0000256" key="3">
    <source>
        <dbReference type="ARBA" id="ARBA00022597"/>
    </source>
</evidence>
<dbReference type="SUPFAM" id="SSF52540">
    <property type="entry name" value="P-loop containing nucleoside triphosphate hydrolases"/>
    <property type="match status" value="2"/>
</dbReference>
<evidence type="ECO:0000256" key="5">
    <source>
        <dbReference type="ARBA" id="ARBA00022741"/>
    </source>
</evidence>
<dbReference type="InterPro" id="IPR027417">
    <property type="entry name" value="P-loop_NTPase"/>
</dbReference>
<keyword evidence="7" id="KW-1278">Translocase</keyword>
<keyword evidence="1" id="KW-0813">Transport</keyword>
<dbReference type="Pfam" id="PF00005">
    <property type="entry name" value="ABC_tran"/>
    <property type="match status" value="2"/>
</dbReference>
<keyword evidence="4" id="KW-0677">Repeat</keyword>
<feature type="compositionally biased region" description="Polar residues" evidence="9">
    <location>
        <begin position="1"/>
        <end position="10"/>
    </location>
</feature>
<dbReference type="PROSITE" id="PS00211">
    <property type="entry name" value="ABC_TRANSPORTER_1"/>
    <property type="match status" value="1"/>
</dbReference>
<keyword evidence="3" id="KW-0762">Sugar transport</keyword>
<dbReference type="InterPro" id="IPR003593">
    <property type="entry name" value="AAA+_ATPase"/>
</dbReference>
<dbReference type="PANTHER" id="PTHR43790">
    <property type="entry name" value="CARBOHYDRATE TRANSPORT ATP-BINDING PROTEIN MG119-RELATED"/>
    <property type="match status" value="1"/>
</dbReference>
<dbReference type="InterPro" id="IPR050107">
    <property type="entry name" value="ABC_carbohydrate_import_ATPase"/>
</dbReference>
<organism evidence="11 12">
    <name type="scientific">Microbacterium aurugineum</name>
    <dbReference type="NCBI Taxonomy" id="2851642"/>
    <lineage>
        <taxon>Bacteria</taxon>
        <taxon>Bacillati</taxon>
        <taxon>Actinomycetota</taxon>
        <taxon>Actinomycetes</taxon>
        <taxon>Micrococcales</taxon>
        <taxon>Microbacteriaceae</taxon>
        <taxon>Microbacterium</taxon>
    </lineage>
</organism>
<feature type="domain" description="ABC transporter" evidence="10">
    <location>
        <begin position="273"/>
        <end position="516"/>
    </location>
</feature>
<dbReference type="EMBL" id="CP078078">
    <property type="protein sequence ID" value="UPL18949.1"/>
    <property type="molecule type" value="Genomic_DNA"/>
</dbReference>
<proteinExistence type="predicted"/>
<evidence type="ECO:0000313" key="11">
    <source>
        <dbReference type="EMBL" id="UPL18949.1"/>
    </source>
</evidence>
<dbReference type="CDD" id="cd03216">
    <property type="entry name" value="ABC_Carb_Monos_I"/>
    <property type="match status" value="1"/>
</dbReference>
<keyword evidence="6 11" id="KW-0067">ATP-binding</keyword>
<dbReference type="PANTHER" id="PTHR43790:SF1">
    <property type="entry name" value="XYLOSE IMPORT ATP-BINDING PROTEIN XYLG"/>
    <property type="match status" value="1"/>
</dbReference>
<gene>
    <name evidence="11" type="ORF">KV397_14870</name>
</gene>
<dbReference type="SMART" id="SM00382">
    <property type="entry name" value="AAA"/>
    <property type="match status" value="2"/>
</dbReference>
<feature type="region of interest" description="Disordered" evidence="9">
    <location>
        <begin position="1"/>
        <end position="22"/>
    </location>
</feature>
<evidence type="ECO:0000256" key="8">
    <source>
        <dbReference type="ARBA" id="ARBA00023136"/>
    </source>
</evidence>
<dbReference type="Proteomes" id="UP000830631">
    <property type="component" value="Chromosome"/>
</dbReference>
<feature type="domain" description="ABC transporter" evidence="10">
    <location>
        <begin position="29"/>
        <end position="265"/>
    </location>
</feature>
<evidence type="ECO:0000259" key="10">
    <source>
        <dbReference type="PROSITE" id="PS50893"/>
    </source>
</evidence>
<dbReference type="GO" id="GO:0005524">
    <property type="term" value="F:ATP binding"/>
    <property type="evidence" value="ECO:0007669"/>
    <property type="project" value="UniProtKB-KW"/>
</dbReference>
<protein>
    <submittedName>
        <fullName evidence="11">Sugar ABC transporter ATP-binding protein</fullName>
    </submittedName>
</protein>
<dbReference type="Gene3D" id="3.40.50.300">
    <property type="entry name" value="P-loop containing nucleotide triphosphate hydrolases"/>
    <property type="match status" value="2"/>
</dbReference>
<evidence type="ECO:0000256" key="1">
    <source>
        <dbReference type="ARBA" id="ARBA00022448"/>
    </source>
</evidence>
<keyword evidence="5" id="KW-0547">Nucleotide-binding</keyword>
<name>A0ABY4J1Q4_9MICO</name>
<evidence type="ECO:0000256" key="6">
    <source>
        <dbReference type="ARBA" id="ARBA00022840"/>
    </source>
</evidence>
<keyword evidence="12" id="KW-1185">Reference proteome</keyword>
<accession>A0ABY4J1Q4</accession>
<dbReference type="CDD" id="cd03215">
    <property type="entry name" value="ABC_Carb_Monos_II"/>
    <property type="match status" value="1"/>
</dbReference>
<evidence type="ECO:0000256" key="4">
    <source>
        <dbReference type="ARBA" id="ARBA00022737"/>
    </source>
</evidence>
<dbReference type="PROSITE" id="PS50893">
    <property type="entry name" value="ABC_TRANSPORTER_2"/>
    <property type="match status" value="2"/>
</dbReference>
<evidence type="ECO:0000256" key="9">
    <source>
        <dbReference type="SAM" id="MobiDB-lite"/>
    </source>
</evidence>
<keyword evidence="8" id="KW-0472">Membrane</keyword>
<evidence type="ECO:0000313" key="12">
    <source>
        <dbReference type="Proteomes" id="UP000830631"/>
    </source>
</evidence>
<keyword evidence="2" id="KW-1003">Cell membrane</keyword>
<dbReference type="InterPro" id="IPR017871">
    <property type="entry name" value="ABC_transporter-like_CS"/>
</dbReference>
<reference evidence="11 12" key="1">
    <citation type="submission" date="2021-06" db="EMBL/GenBank/DDBJ databases">
        <title>Genome-based taxonomic framework of Microbacterium strains isolated from marine environment, the description of four new species and reclassification of four preexisting species.</title>
        <authorList>
            <person name="Lee S.D."/>
            <person name="Kim S.-M."/>
            <person name="Byeon Y.-S."/>
            <person name="Yang H.L."/>
            <person name="Kim I.S."/>
        </authorList>
    </citation>
    <scope>NUCLEOTIDE SEQUENCE [LARGE SCALE GENOMIC DNA]</scope>
    <source>
        <strain evidence="11 12">KSW4-10</strain>
    </source>
</reference>
<evidence type="ECO:0000256" key="7">
    <source>
        <dbReference type="ARBA" id="ARBA00022967"/>
    </source>
</evidence>
<evidence type="ECO:0000256" key="2">
    <source>
        <dbReference type="ARBA" id="ARBA00022475"/>
    </source>
</evidence>